<dbReference type="InterPro" id="IPR052544">
    <property type="entry name" value="Bacteriocin_Proc_Enz"/>
</dbReference>
<evidence type="ECO:0000313" key="3">
    <source>
        <dbReference type="Proteomes" id="UP001527052"/>
    </source>
</evidence>
<dbReference type="InterPro" id="IPR000415">
    <property type="entry name" value="Nitroreductase-like"/>
</dbReference>
<accession>A0ABT4EUD5</accession>
<protein>
    <submittedName>
        <fullName evidence="2">SagB family peptide dehydrogenase</fullName>
    </submittedName>
</protein>
<feature type="domain" description="Nitroreductase" evidence="1">
    <location>
        <begin position="70"/>
        <end position="226"/>
    </location>
</feature>
<dbReference type="InterPro" id="IPR020051">
    <property type="entry name" value="SagB-type_dehydrogenase"/>
</dbReference>
<keyword evidence="3" id="KW-1185">Reference proteome</keyword>
<dbReference type="EMBL" id="JAMDLZ010000041">
    <property type="protein sequence ID" value="MCY9549245.1"/>
    <property type="molecule type" value="Genomic_DNA"/>
</dbReference>
<sequence>MRENKNSTVLWDTEVDRSVLRKKFHSKTVSRRDYTSVQIKKVKKQRKWEAKSGIHLPKRDAKNDIERLLVSRRTRRVPSNREINLQDISDLLQFAAGITDEKHQYFSYPSPGALYPCTLFLSINLAGFKEKIYRYNPYKHQLEEYIDASMKRIELIVIDEGLRKFPIKIFFASDYQLLEDKYGELSYRLLNQEIGHIAQNISLYSEYLGINTTCIGGFYEEQFKQYVPNFDLLYVMVVG</sequence>
<dbReference type="CDD" id="cd02142">
    <property type="entry name" value="McbC_SagB-like_oxidoreductase"/>
    <property type="match status" value="1"/>
</dbReference>
<dbReference type="RefSeq" id="WP_268639224.1">
    <property type="nucleotide sequence ID" value="NZ_JAMDLZ010000041.1"/>
</dbReference>
<proteinExistence type="predicted"/>
<dbReference type="Pfam" id="PF00881">
    <property type="entry name" value="Nitroreductase"/>
    <property type="match status" value="1"/>
</dbReference>
<dbReference type="Proteomes" id="UP001527052">
    <property type="component" value="Unassembled WGS sequence"/>
</dbReference>
<dbReference type="Gene3D" id="3.40.109.10">
    <property type="entry name" value="NADH Oxidase"/>
    <property type="match status" value="1"/>
</dbReference>
<dbReference type="PANTHER" id="PTHR43745">
    <property type="entry name" value="NITROREDUCTASE MJ1384-RELATED"/>
    <property type="match status" value="1"/>
</dbReference>
<evidence type="ECO:0000313" key="2">
    <source>
        <dbReference type="EMBL" id="MCY9549245.1"/>
    </source>
</evidence>
<gene>
    <name evidence="2" type="ORF">M5W82_20400</name>
</gene>
<comment type="caution">
    <text evidence="2">The sequence shown here is derived from an EMBL/GenBank/DDBJ whole genome shotgun (WGS) entry which is preliminary data.</text>
</comment>
<dbReference type="PANTHER" id="PTHR43745:SF2">
    <property type="entry name" value="NITROREDUCTASE MJ1384-RELATED"/>
    <property type="match status" value="1"/>
</dbReference>
<name>A0ABT4EUD5_9BACI</name>
<evidence type="ECO:0000259" key="1">
    <source>
        <dbReference type="Pfam" id="PF00881"/>
    </source>
</evidence>
<organism evidence="2 3">
    <name type="scientific">Lysinibacillus xylanilyticus</name>
    <dbReference type="NCBI Taxonomy" id="582475"/>
    <lineage>
        <taxon>Bacteria</taxon>
        <taxon>Bacillati</taxon>
        <taxon>Bacillota</taxon>
        <taxon>Bacilli</taxon>
        <taxon>Bacillales</taxon>
        <taxon>Bacillaceae</taxon>
        <taxon>Lysinibacillus</taxon>
    </lineage>
</organism>
<dbReference type="SUPFAM" id="SSF55469">
    <property type="entry name" value="FMN-dependent nitroreductase-like"/>
    <property type="match status" value="1"/>
</dbReference>
<dbReference type="NCBIfam" id="TIGR03605">
    <property type="entry name" value="antibiot_sagB"/>
    <property type="match status" value="1"/>
</dbReference>
<reference evidence="2 3" key="1">
    <citation type="submission" date="2022-05" db="EMBL/GenBank/DDBJ databases">
        <title>Genome Sequencing of Bee-Associated Microbes.</title>
        <authorList>
            <person name="Dunlap C."/>
        </authorList>
    </citation>
    <scope>NUCLEOTIDE SEQUENCE [LARGE SCALE GENOMIC DNA]</scope>
    <source>
        <strain evidence="2 3">NRRL BD-083</strain>
    </source>
</reference>
<dbReference type="InterPro" id="IPR029479">
    <property type="entry name" value="Nitroreductase"/>
</dbReference>